<dbReference type="Proteomes" id="UP001597295">
    <property type="component" value="Unassembled WGS sequence"/>
</dbReference>
<dbReference type="CDD" id="cd06261">
    <property type="entry name" value="TM_PBP2"/>
    <property type="match status" value="1"/>
</dbReference>
<evidence type="ECO:0000256" key="1">
    <source>
        <dbReference type="ARBA" id="ARBA00004429"/>
    </source>
</evidence>
<comment type="caution">
    <text evidence="11">The sequence shown here is derived from an EMBL/GenBank/DDBJ whole genome shotgun (WGS) entry which is preliminary data.</text>
</comment>
<keyword evidence="6 9" id="KW-0812">Transmembrane</keyword>
<feature type="transmembrane region" description="Helical" evidence="9">
    <location>
        <begin position="87"/>
        <end position="106"/>
    </location>
</feature>
<dbReference type="PANTHER" id="PTHR30614:SF10">
    <property type="entry name" value="ARGININE ABC TRANSPORTER PERMEASE PROTEIN ARTM"/>
    <property type="match status" value="1"/>
</dbReference>
<keyword evidence="4" id="KW-1003">Cell membrane</keyword>
<keyword evidence="5" id="KW-0997">Cell inner membrane</keyword>
<comment type="similarity">
    <text evidence="2">Belongs to the binding-protein-dependent transport system permease family. HisMQ subfamily.</text>
</comment>
<sequence length="229" mass="25960">MQMVNIIATFGWDLLKGLWLTVQLVVIAAIFGFVLAVPIGVARLSKNPLIAVPAYIYTLVFRGSPLFVQIFLIYYGLGQFTWMRESFLWTLFREAYFCALFAFSLNTAGYMAELIRGGIKAVPHGEREAAVASGMSPMVMYKRILIPRAIRLSLPALSNEVILLMKSTVLASAITMLDLMGTAKNIYTRTYDTTPLYLVAVIYLVLVWIIGMVFKRLEKRYNKFQYVRL</sequence>
<feature type="transmembrane region" description="Helical" evidence="9">
    <location>
        <begin position="20"/>
        <end position="42"/>
    </location>
</feature>
<evidence type="ECO:0000256" key="3">
    <source>
        <dbReference type="ARBA" id="ARBA00022448"/>
    </source>
</evidence>
<keyword evidence="8 9" id="KW-0472">Membrane</keyword>
<keyword evidence="7 9" id="KW-1133">Transmembrane helix</keyword>
<comment type="subcellular location">
    <subcellularLocation>
        <location evidence="1">Cell inner membrane</location>
        <topology evidence="1">Multi-pass membrane protein</topology>
    </subcellularLocation>
    <subcellularLocation>
        <location evidence="9">Cell membrane</location>
        <topology evidence="9">Multi-pass membrane protein</topology>
    </subcellularLocation>
</comment>
<evidence type="ECO:0000256" key="2">
    <source>
        <dbReference type="ARBA" id="ARBA00010072"/>
    </source>
</evidence>
<dbReference type="Pfam" id="PF00528">
    <property type="entry name" value="BPD_transp_1"/>
    <property type="match status" value="1"/>
</dbReference>
<evidence type="ECO:0000313" key="11">
    <source>
        <dbReference type="EMBL" id="MFD2264684.1"/>
    </source>
</evidence>
<gene>
    <name evidence="11" type="ORF">ACFSM5_17395</name>
</gene>
<dbReference type="InterPro" id="IPR010065">
    <property type="entry name" value="AA_ABC_transptr_permease_3TM"/>
</dbReference>
<evidence type="ECO:0000256" key="9">
    <source>
        <dbReference type="RuleBase" id="RU363032"/>
    </source>
</evidence>
<accession>A0ABW5DW16</accession>
<dbReference type="PANTHER" id="PTHR30614">
    <property type="entry name" value="MEMBRANE COMPONENT OF AMINO ACID ABC TRANSPORTER"/>
    <property type="match status" value="1"/>
</dbReference>
<dbReference type="InterPro" id="IPR035906">
    <property type="entry name" value="MetI-like_sf"/>
</dbReference>
<dbReference type="Gene3D" id="1.10.3720.10">
    <property type="entry name" value="MetI-like"/>
    <property type="match status" value="1"/>
</dbReference>
<feature type="transmembrane region" description="Helical" evidence="9">
    <location>
        <begin position="152"/>
        <end position="176"/>
    </location>
</feature>
<name>A0ABW5DW16_9PROT</name>
<evidence type="ECO:0000313" key="12">
    <source>
        <dbReference type="Proteomes" id="UP001597295"/>
    </source>
</evidence>
<evidence type="ECO:0000256" key="7">
    <source>
        <dbReference type="ARBA" id="ARBA00022989"/>
    </source>
</evidence>
<dbReference type="EMBL" id="JBHUIP010000014">
    <property type="protein sequence ID" value="MFD2264684.1"/>
    <property type="molecule type" value="Genomic_DNA"/>
</dbReference>
<protein>
    <submittedName>
        <fullName evidence="11">ABC transporter permease</fullName>
    </submittedName>
</protein>
<dbReference type="SUPFAM" id="SSF161098">
    <property type="entry name" value="MetI-like"/>
    <property type="match status" value="1"/>
</dbReference>
<dbReference type="NCBIfam" id="TIGR01726">
    <property type="entry name" value="HEQRo_perm_3TM"/>
    <property type="match status" value="1"/>
</dbReference>
<feature type="domain" description="ABC transmembrane type-1" evidence="10">
    <location>
        <begin position="18"/>
        <end position="214"/>
    </location>
</feature>
<organism evidence="11 12">
    <name type="scientific">Lacibacterium aquatile</name>
    <dbReference type="NCBI Taxonomy" id="1168082"/>
    <lineage>
        <taxon>Bacteria</taxon>
        <taxon>Pseudomonadati</taxon>
        <taxon>Pseudomonadota</taxon>
        <taxon>Alphaproteobacteria</taxon>
        <taxon>Rhodospirillales</taxon>
        <taxon>Rhodospirillaceae</taxon>
    </lineage>
</organism>
<evidence type="ECO:0000256" key="6">
    <source>
        <dbReference type="ARBA" id="ARBA00022692"/>
    </source>
</evidence>
<feature type="transmembrane region" description="Helical" evidence="9">
    <location>
        <begin position="54"/>
        <end position="75"/>
    </location>
</feature>
<evidence type="ECO:0000259" key="10">
    <source>
        <dbReference type="PROSITE" id="PS50928"/>
    </source>
</evidence>
<keyword evidence="3 9" id="KW-0813">Transport</keyword>
<evidence type="ECO:0000256" key="4">
    <source>
        <dbReference type="ARBA" id="ARBA00022475"/>
    </source>
</evidence>
<proteinExistence type="inferred from homology"/>
<dbReference type="RefSeq" id="WP_379877794.1">
    <property type="nucleotide sequence ID" value="NZ_JBHUIP010000014.1"/>
</dbReference>
<evidence type="ECO:0000256" key="5">
    <source>
        <dbReference type="ARBA" id="ARBA00022519"/>
    </source>
</evidence>
<keyword evidence="12" id="KW-1185">Reference proteome</keyword>
<dbReference type="InterPro" id="IPR043429">
    <property type="entry name" value="ArtM/GltK/GlnP/TcyL/YhdX-like"/>
</dbReference>
<dbReference type="PROSITE" id="PS50928">
    <property type="entry name" value="ABC_TM1"/>
    <property type="match status" value="1"/>
</dbReference>
<evidence type="ECO:0000256" key="8">
    <source>
        <dbReference type="ARBA" id="ARBA00023136"/>
    </source>
</evidence>
<feature type="transmembrane region" description="Helical" evidence="9">
    <location>
        <begin position="196"/>
        <end position="214"/>
    </location>
</feature>
<reference evidence="12" key="1">
    <citation type="journal article" date="2019" name="Int. J. Syst. Evol. Microbiol.">
        <title>The Global Catalogue of Microorganisms (GCM) 10K type strain sequencing project: providing services to taxonomists for standard genome sequencing and annotation.</title>
        <authorList>
            <consortium name="The Broad Institute Genomics Platform"/>
            <consortium name="The Broad Institute Genome Sequencing Center for Infectious Disease"/>
            <person name="Wu L."/>
            <person name="Ma J."/>
        </authorList>
    </citation>
    <scope>NUCLEOTIDE SEQUENCE [LARGE SCALE GENOMIC DNA]</scope>
    <source>
        <strain evidence="12">CGMCC 1.19062</strain>
    </source>
</reference>
<dbReference type="InterPro" id="IPR000515">
    <property type="entry name" value="MetI-like"/>
</dbReference>